<evidence type="ECO:0000313" key="3">
    <source>
        <dbReference type="EMBL" id="CAD2196315.1"/>
    </source>
</evidence>
<protein>
    <submittedName>
        <fullName evidence="3">Uncharacterized protein</fullName>
    </submittedName>
</protein>
<accession>A0A6V7XAV7</accession>
<reference evidence="3 4" key="1">
    <citation type="submission" date="2020-08" db="EMBL/GenBank/DDBJ databases">
        <authorList>
            <person name="Koutsovoulos G."/>
            <person name="Danchin GJ E."/>
        </authorList>
    </citation>
    <scope>NUCLEOTIDE SEQUENCE [LARGE SCALE GENOMIC DNA]</scope>
</reference>
<dbReference type="EMBL" id="CAJEWN010001088">
    <property type="protein sequence ID" value="CAD2194162.1"/>
    <property type="molecule type" value="Genomic_DNA"/>
</dbReference>
<keyword evidence="1" id="KW-0812">Transmembrane</keyword>
<dbReference type="Proteomes" id="UP000580250">
    <property type="component" value="Unassembled WGS sequence"/>
</dbReference>
<organism evidence="3 4">
    <name type="scientific">Meloidogyne enterolobii</name>
    <name type="common">Root-knot nematode worm</name>
    <name type="synonym">Meloidogyne mayaguensis</name>
    <dbReference type="NCBI Taxonomy" id="390850"/>
    <lineage>
        <taxon>Eukaryota</taxon>
        <taxon>Metazoa</taxon>
        <taxon>Ecdysozoa</taxon>
        <taxon>Nematoda</taxon>
        <taxon>Chromadorea</taxon>
        <taxon>Rhabditida</taxon>
        <taxon>Tylenchina</taxon>
        <taxon>Tylenchomorpha</taxon>
        <taxon>Tylenchoidea</taxon>
        <taxon>Meloidogynidae</taxon>
        <taxon>Meloidogyninae</taxon>
        <taxon>Meloidogyne</taxon>
    </lineage>
</organism>
<comment type="caution">
    <text evidence="3">The sequence shown here is derived from an EMBL/GenBank/DDBJ whole genome shotgun (WGS) entry which is preliminary data.</text>
</comment>
<sequence length="75" mass="8541">MFLLIMAFLPISPEMIWYLSGYLAVILNISAAVNAPILYFNSSDYNTAYKKEYGIIKTKLIKNNTVVDNSIVLYK</sequence>
<evidence type="ECO:0000256" key="1">
    <source>
        <dbReference type="SAM" id="Phobius"/>
    </source>
</evidence>
<name>A0A6V7XAV7_MELEN</name>
<proteinExistence type="predicted"/>
<evidence type="ECO:0000313" key="4">
    <source>
        <dbReference type="Proteomes" id="UP000580250"/>
    </source>
</evidence>
<dbReference type="EMBL" id="CAJEWN010001301">
    <property type="protein sequence ID" value="CAD2196315.1"/>
    <property type="molecule type" value="Genomic_DNA"/>
</dbReference>
<evidence type="ECO:0000313" key="2">
    <source>
        <dbReference type="EMBL" id="CAD2194162.1"/>
    </source>
</evidence>
<gene>
    <name evidence="2" type="ORF">MENT_LOCUS47154</name>
    <name evidence="3" type="ORF">MENT_LOCUS49471</name>
</gene>
<keyword evidence="1" id="KW-1133">Transmembrane helix</keyword>
<keyword evidence="1" id="KW-0472">Membrane</keyword>
<dbReference type="AlphaFoldDB" id="A0A6V7XAV7"/>
<feature type="transmembrane region" description="Helical" evidence="1">
    <location>
        <begin position="15"/>
        <end position="40"/>
    </location>
</feature>